<evidence type="ECO:0000313" key="12">
    <source>
        <dbReference type="EMBL" id="KAK0629887.1"/>
    </source>
</evidence>
<sequence>MAPTVFFIGLGNMGRGMCKNIVEKAALDRPLILYNRTAQRAIDLSAALGITKTSVASTLAEGVAKADVIFTVLSNDQVVEATISEILAQHDVTGKLFIESSTIHPDTTERIAAAVIAAGAEFVAAPVFGAPAMADAGQLIGVLAGPKSSVARAKPYFTGVTAKGDIDMSDEPYSKALTLKLVGNSFILNMVEQLAEGHVLAEKSGLGTEYLHQWVSSMFPGPYAAYSARMMSGDYYQRDYPLFAVDLARKDARHLMSLAEASGTRLKNVEVADAHLAQVKEHVGEMGDIAGIYGAARKEAGLEYGNQNYKQGTNALHLMTKHKPCTPSTVQLRNLDAHLQQKPARQDRQTYGWSIFIGLAIIGAMCGAAWVFAPKGENQVLWRSSLILSFISCYLMWAITLLAQLHPLIEPRRSDLRKEYIHH</sequence>
<proteinExistence type="inferred from homology"/>
<protein>
    <submittedName>
        <fullName evidence="12">NAD binding domain of 6-phosphogluconate dehydrogenase-domain-containing protein</fullName>
    </submittedName>
</protein>
<comment type="subcellular location">
    <subcellularLocation>
        <location evidence="1">Membrane</location>
        <topology evidence="1">Multi-pass membrane protein</topology>
    </subcellularLocation>
</comment>
<dbReference type="GO" id="GO:0046961">
    <property type="term" value="F:proton-transporting ATPase activity, rotational mechanism"/>
    <property type="evidence" value="ECO:0007669"/>
    <property type="project" value="InterPro"/>
</dbReference>
<evidence type="ECO:0000256" key="4">
    <source>
        <dbReference type="ARBA" id="ARBA00022448"/>
    </source>
</evidence>
<feature type="transmembrane region" description="Helical" evidence="10">
    <location>
        <begin position="351"/>
        <end position="373"/>
    </location>
</feature>
<dbReference type="Gene3D" id="3.40.50.720">
    <property type="entry name" value="NAD(P)-binding Rossmann-like Domain"/>
    <property type="match status" value="1"/>
</dbReference>
<gene>
    <name evidence="12" type="ORF">B0T17DRAFT_486366</name>
</gene>
<dbReference type="PANTHER" id="PTHR43580:SF3">
    <property type="entry name" value="6-PHOSPHOGLUCONATE DEHYDROGENASE FAMILY PROTEIN (AFU_ORTHOLOGUE AFUA_2G11600)"/>
    <property type="match status" value="1"/>
</dbReference>
<keyword evidence="13" id="KW-1185">Reference proteome</keyword>
<comment type="similarity">
    <text evidence="3">Belongs to the V-ATPase e1/e2 subunit family.</text>
</comment>
<keyword evidence="6" id="KW-0375">Hydrogen ion transport</keyword>
<comment type="caution">
    <text evidence="12">The sequence shown here is derived from an EMBL/GenBank/DDBJ whole genome shotgun (WGS) entry which is preliminary data.</text>
</comment>
<dbReference type="Pfam" id="PF05493">
    <property type="entry name" value="ATP_synt_H"/>
    <property type="match status" value="1"/>
</dbReference>
<dbReference type="InterPro" id="IPR051265">
    <property type="entry name" value="HIBADH-related_NP60_sf"/>
</dbReference>
<feature type="domain" description="6-phosphogluconate dehydrogenase NADP-binding" evidence="11">
    <location>
        <begin position="5"/>
        <end position="162"/>
    </location>
</feature>
<evidence type="ECO:0000259" key="11">
    <source>
        <dbReference type="Pfam" id="PF03446"/>
    </source>
</evidence>
<dbReference type="GO" id="GO:0033179">
    <property type="term" value="C:proton-transporting V-type ATPase, V0 domain"/>
    <property type="evidence" value="ECO:0007669"/>
    <property type="project" value="InterPro"/>
</dbReference>
<keyword evidence="4" id="KW-0813">Transport</keyword>
<evidence type="ECO:0000256" key="2">
    <source>
        <dbReference type="ARBA" id="ARBA00007598"/>
    </source>
</evidence>
<keyword evidence="9 10" id="KW-0472">Membrane</keyword>
<comment type="similarity">
    <text evidence="2">Belongs to the HIBADH-related family. NP60 subfamily.</text>
</comment>
<evidence type="ECO:0000256" key="3">
    <source>
        <dbReference type="ARBA" id="ARBA00008328"/>
    </source>
</evidence>
<dbReference type="Pfam" id="PF03446">
    <property type="entry name" value="NAD_binding_2"/>
    <property type="match status" value="1"/>
</dbReference>
<evidence type="ECO:0000256" key="9">
    <source>
        <dbReference type="ARBA" id="ARBA00023136"/>
    </source>
</evidence>
<evidence type="ECO:0000256" key="10">
    <source>
        <dbReference type="SAM" id="Phobius"/>
    </source>
</evidence>
<organism evidence="12 13">
    <name type="scientific">Bombardia bombarda</name>
    <dbReference type="NCBI Taxonomy" id="252184"/>
    <lineage>
        <taxon>Eukaryota</taxon>
        <taxon>Fungi</taxon>
        <taxon>Dikarya</taxon>
        <taxon>Ascomycota</taxon>
        <taxon>Pezizomycotina</taxon>
        <taxon>Sordariomycetes</taxon>
        <taxon>Sordariomycetidae</taxon>
        <taxon>Sordariales</taxon>
        <taxon>Lasiosphaeriaceae</taxon>
        <taxon>Bombardia</taxon>
    </lineage>
</organism>
<dbReference type="SUPFAM" id="SSF48179">
    <property type="entry name" value="6-phosphogluconate dehydrogenase C-terminal domain-like"/>
    <property type="match status" value="1"/>
</dbReference>
<dbReference type="InterPro" id="IPR036291">
    <property type="entry name" value="NAD(P)-bd_dom_sf"/>
</dbReference>
<keyword evidence="7 10" id="KW-1133">Transmembrane helix</keyword>
<keyword evidence="8" id="KW-0406">Ion transport</keyword>
<dbReference type="InterPro" id="IPR008927">
    <property type="entry name" value="6-PGluconate_DH-like_C_sf"/>
</dbReference>
<dbReference type="GO" id="GO:0050661">
    <property type="term" value="F:NADP binding"/>
    <property type="evidence" value="ECO:0007669"/>
    <property type="project" value="InterPro"/>
</dbReference>
<evidence type="ECO:0000313" key="13">
    <source>
        <dbReference type="Proteomes" id="UP001174934"/>
    </source>
</evidence>
<evidence type="ECO:0000256" key="6">
    <source>
        <dbReference type="ARBA" id="ARBA00022781"/>
    </source>
</evidence>
<feature type="transmembrane region" description="Helical" evidence="10">
    <location>
        <begin position="385"/>
        <end position="409"/>
    </location>
</feature>
<dbReference type="InterPro" id="IPR013328">
    <property type="entry name" value="6PGD_dom2"/>
</dbReference>
<evidence type="ECO:0000256" key="8">
    <source>
        <dbReference type="ARBA" id="ARBA00023065"/>
    </source>
</evidence>
<dbReference type="InterPro" id="IPR006115">
    <property type="entry name" value="6PGDH_NADP-bd"/>
</dbReference>
<reference evidence="12" key="1">
    <citation type="submission" date="2023-06" db="EMBL/GenBank/DDBJ databases">
        <title>Genome-scale phylogeny and comparative genomics of the fungal order Sordariales.</title>
        <authorList>
            <consortium name="Lawrence Berkeley National Laboratory"/>
            <person name="Hensen N."/>
            <person name="Bonometti L."/>
            <person name="Westerberg I."/>
            <person name="Brannstrom I.O."/>
            <person name="Guillou S."/>
            <person name="Cros-Aarteil S."/>
            <person name="Calhoun S."/>
            <person name="Haridas S."/>
            <person name="Kuo A."/>
            <person name="Mondo S."/>
            <person name="Pangilinan J."/>
            <person name="Riley R."/>
            <person name="LaButti K."/>
            <person name="Andreopoulos B."/>
            <person name="Lipzen A."/>
            <person name="Chen C."/>
            <person name="Yanf M."/>
            <person name="Daum C."/>
            <person name="Ng V."/>
            <person name="Clum A."/>
            <person name="Steindorff A."/>
            <person name="Ohm R."/>
            <person name="Martin F."/>
            <person name="Silar P."/>
            <person name="Natvig D."/>
            <person name="Lalanne C."/>
            <person name="Gautier V."/>
            <person name="Ament-velasquez S.L."/>
            <person name="Kruys A."/>
            <person name="Hutchinson M.I."/>
            <person name="Powell A.J."/>
            <person name="Barry K."/>
            <person name="Miller A.N."/>
            <person name="Grigoriev I.V."/>
            <person name="Debuchy R."/>
            <person name="Gladieux P."/>
            <person name="Thoren M.H."/>
            <person name="Johannesson H."/>
        </authorList>
    </citation>
    <scope>NUCLEOTIDE SEQUENCE</scope>
    <source>
        <strain evidence="12">SMH3391-2</strain>
    </source>
</reference>
<keyword evidence="5 10" id="KW-0812">Transmembrane</keyword>
<dbReference type="Proteomes" id="UP001174934">
    <property type="component" value="Unassembled WGS sequence"/>
</dbReference>
<dbReference type="Gene3D" id="1.10.1040.10">
    <property type="entry name" value="N-(1-d-carboxylethyl)-l-norvaline Dehydrogenase, domain 2"/>
    <property type="match status" value="1"/>
</dbReference>
<accession>A0AA40C996</accession>
<dbReference type="EMBL" id="JAULSR010000002">
    <property type="protein sequence ID" value="KAK0629887.1"/>
    <property type="molecule type" value="Genomic_DNA"/>
</dbReference>
<dbReference type="AlphaFoldDB" id="A0AA40C996"/>
<evidence type="ECO:0000256" key="7">
    <source>
        <dbReference type="ARBA" id="ARBA00022989"/>
    </source>
</evidence>
<dbReference type="InterPro" id="IPR008389">
    <property type="entry name" value="ATPase_V0-cplx_e1/e2_su"/>
</dbReference>
<evidence type="ECO:0000256" key="5">
    <source>
        <dbReference type="ARBA" id="ARBA00022692"/>
    </source>
</evidence>
<name>A0AA40C996_9PEZI</name>
<dbReference type="SUPFAM" id="SSF51735">
    <property type="entry name" value="NAD(P)-binding Rossmann-fold domains"/>
    <property type="match status" value="1"/>
</dbReference>
<dbReference type="PANTHER" id="PTHR43580">
    <property type="entry name" value="OXIDOREDUCTASE GLYR1-RELATED"/>
    <property type="match status" value="1"/>
</dbReference>
<evidence type="ECO:0000256" key="1">
    <source>
        <dbReference type="ARBA" id="ARBA00004141"/>
    </source>
</evidence>